<evidence type="ECO:0000259" key="3">
    <source>
        <dbReference type="Pfam" id="PF00582"/>
    </source>
</evidence>
<comment type="similarity">
    <text evidence="1 2">Belongs to the universal stress protein A family.</text>
</comment>
<dbReference type="PANTHER" id="PTHR46268">
    <property type="entry name" value="STRESS RESPONSE PROTEIN NHAX"/>
    <property type="match status" value="1"/>
</dbReference>
<dbReference type="InterPro" id="IPR006015">
    <property type="entry name" value="Universal_stress_UspA"/>
</dbReference>
<dbReference type="GO" id="GO:0005737">
    <property type="term" value="C:cytoplasm"/>
    <property type="evidence" value="ECO:0007669"/>
    <property type="project" value="UniProtKB-SubCell"/>
</dbReference>
<dbReference type="Gene3D" id="3.40.50.620">
    <property type="entry name" value="HUPs"/>
    <property type="match status" value="1"/>
</dbReference>
<dbReference type="SUPFAM" id="SSF52402">
    <property type="entry name" value="Adenine nucleotide alpha hydrolases-like"/>
    <property type="match status" value="1"/>
</dbReference>
<dbReference type="PRINTS" id="PR01438">
    <property type="entry name" value="UNVRSLSTRESS"/>
</dbReference>
<dbReference type="EMBL" id="JAIWJX010000002">
    <property type="protein sequence ID" value="MCK6258891.1"/>
    <property type="molecule type" value="Genomic_DNA"/>
</dbReference>
<keyword evidence="2" id="KW-0963">Cytoplasm</keyword>
<evidence type="ECO:0000313" key="5">
    <source>
        <dbReference type="Proteomes" id="UP001139011"/>
    </source>
</evidence>
<protein>
    <recommendedName>
        <fullName evidence="2">Universal stress protein</fullName>
    </recommendedName>
</protein>
<reference evidence="4" key="1">
    <citation type="submission" date="2021-09" db="EMBL/GenBank/DDBJ databases">
        <title>Genome analysis of Fictibacillus sp. KIGAM418 isolated from marine sediment.</title>
        <authorList>
            <person name="Seo M.-J."/>
            <person name="Cho E.-S."/>
            <person name="Hwang C.Y."/>
        </authorList>
    </citation>
    <scope>NUCLEOTIDE SEQUENCE</scope>
    <source>
        <strain evidence="4">KIGAM418</strain>
    </source>
</reference>
<dbReference type="AlphaFoldDB" id="A0A9X1XDW5"/>
<proteinExistence type="inferred from homology"/>
<organism evidence="4 5">
    <name type="scientific">Fictibacillus marinisediminis</name>
    <dbReference type="NCBI Taxonomy" id="2878389"/>
    <lineage>
        <taxon>Bacteria</taxon>
        <taxon>Bacillati</taxon>
        <taxon>Bacillota</taxon>
        <taxon>Bacilli</taxon>
        <taxon>Bacillales</taxon>
        <taxon>Fictibacillaceae</taxon>
        <taxon>Fictibacillus</taxon>
    </lineage>
</organism>
<name>A0A9X1XDW5_9BACL</name>
<feature type="domain" description="UspA" evidence="3">
    <location>
        <begin position="3"/>
        <end position="153"/>
    </location>
</feature>
<comment type="subcellular location">
    <subcellularLocation>
        <location evidence="2">Cytoplasm</location>
    </subcellularLocation>
</comment>
<sequence length="153" mass="16519">MKYEKILVAMDGSEGSKQALEYGIELANSMGSELTLAHVLNEPAYPLYGEGYSMAAYQDSIEQEVRQAATLEKSHGEELLAQASDAVPKDFINVKTELLEGEAARSICAYASTNNIDLIIMGSRGLSGFKRLVLGSVSQRVLSEANCPVLVTK</sequence>
<accession>A0A9X1XDW5</accession>
<dbReference type="PANTHER" id="PTHR46268:SF6">
    <property type="entry name" value="UNIVERSAL STRESS PROTEIN UP12"/>
    <property type="match status" value="1"/>
</dbReference>
<dbReference type="Proteomes" id="UP001139011">
    <property type="component" value="Unassembled WGS sequence"/>
</dbReference>
<dbReference type="CDD" id="cd00293">
    <property type="entry name" value="USP-like"/>
    <property type="match status" value="1"/>
</dbReference>
<evidence type="ECO:0000256" key="2">
    <source>
        <dbReference type="PIRNR" id="PIRNR006276"/>
    </source>
</evidence>
<dbReference type="InterPro" id="IPR006016">
    <property type="entry name" value="UspA"/>
</dbReference>
<dbReference type="PIRSF" id="PIRSF006276">
    <property type="entry name" value="UspA"/>
    <property type="match status" value="1"/>
</dbReference>
<gene>
    <name evidence="4" type="ORF">LCY76_20175</name>
</gene>
<keyword evidence="5" id="KW-1185">Reference proteome</keyword>
<comment type="caution">
    <text evidence="4">The sequence shown here is derived from an EMBL/GenBank/DDBJ whole genome shotgun (WGS) entry which is preliminary data.</text>
</comment>
<dbReference type="Pfam" id="PF00582">
    <property type="entry name" value="Usp"/>
    <property type="match status" value="1"/>
</dbReference>
<evidence type="ECO:0000256" key="1">
    <source>
        <dbReference type="ARBA" id="ARBA00008791"/>
    </source>
</evidence>
<dbReference type="InterPro" id="IPR014729">
    <property type="entry name" value="Rossmann-like_a/b/a_fold"/>
</dbReference>
<dbReference type="RefSeq" id="WP_248254123.1">
    <property type="nucleotide sequence ID" value="NZ_JAIWJX010000002.1"/>
</dbReference>
<evidence type="ECO:0000313" key="4">
    <source>
        <dbReference type="EMBL" id="MCK6258891.1"/>
    </source>
</evidence>